<keyword evidence="3" id="KW-1185">Reference proteome</keyword>
<dbReference type="eggNOG" id="ENOG5032RYT">
    <property type="taxonomic scope" value="Bacteria"/>
</dbReference>
<evidence type="ECO:0000313" key="3">
    <source>
        <dbReference type="Proteomes" id="UP000008130"/>
    </source>
</evidence>
<dbReference type="HOGENOM" id="CLU_156581_0_0_5"/>
<reference evidence="2 3" key="1">
    <citation type="journal article" date="2011" name="J. Bacteriol.">
        <title>Complete genome sequence of Polymorphum gilvum SL003B-26A1T, a crude oil-degrading bacterium from oil-polluted saline soil.</title>
        <authorList>
            <person name="Li S.G."/>
            <person name="Tang Y.Q."/>
            <person name="Nie Y."/>
            <person name="Cai M."/>
            <person name="Wu X.L."/>
        </authorList>
    </citation>
    <scope>NUCLEOTIDE SEQUENCE [LARGE SCALE GENOMIC DNA]</scope>
    <source>
        <strain evidence="3">LMG 25793 / CGMCC 1.9160 / SL003B-26A1</strain>
    </source>
</reference>
<gene>
    <name evidence="2" type="ordered locus">SL003B_2775</name>
</gene>
<feature type="domain" description="Virulence factor" evidence="1">
    <location>
        <begin position="7"/>
        <end position="92"/>
    </location>
</feature>
<dbReference type="InterPro" id="IPR025989">
    <property type="entry name" value="Virulence_F_dom"/>
</dbReference>
<dbReference type="AlphaFoldDB" id="F2J5U4"/>
<dbReference type="OrthoDB" id="7359147at2"/>
<accession>F2J5U4</accession>
<name>F2J5U4_POLGS</name>
<protein>
    <recommendedName>
        <fullName evidence="1">Virulence factor domain-containing protein</fullName>
    </recommendedName>
</protein>
<dbReference type="KEGG" id="pgv:SL003B_2775"/>
<dbReference type="Proteomes" id="UP000008130">
    <property type="component" value="Chromosome"/>
</dbReference>
<dbReference type="RefSeq" id="WP_013653512.1">
    <property type="nucleotide sequence ID" value="NC_015259.1"/>
</dbReference>
<sequence>MAHKIIVYWRDIPAQVLVRAERKSARRELPAAFLEAIDAAAMRAGRKDEDAYLAAWRRADPIEVGEDIEAEADAALNALVATYPRTRLLALVENSGVEA</sequence>
<evidence type="ECO:0000259" key="1">
    <source>
        <dbReference type="Pfam" id="PF13769"/>
    </source>
</evidence>
<organism evidence="2 3">
    <name type="scientific">Polymorphum gilvum (strain LMG 25793 / CGMCC 1.9160 / SL003B-26A1)</name>
    <dbReference type="NCBI Taxonomy" id="991905"/>
    <lineage>
        <taxon>Bacteria</taxon>
        <taxon>Pseudomonadati</taxon>
        <taxon>Pseudomonadota</taxon>
        <taxon>Alphaproteobacteria</taxon>
        <taxon>Rhodobacterales</taxon>
        <taxon>Paracoccaceae</taxon>
        <taxon>Polymorphum</taxon>
    </lineage>
</organism>
<dbReference type="Pfam" id="PF13769">
    <property type="entry name" value="Virulence_fact"/>
    <property type="match status" value="1"/>
</dbReference>
<evidence type="ECO:0000313" key="2">
    <source>
        <dbReference type="EMBL" id="ADZ71198.1"/>
    </source>
</evidence>
<proteinExistence type="predicted"/>
<dbReference type="STRING" id="991905.SL003B_2775"/>
<dbReference type="EMBL" id="CP002568">
    <property type="protein sequence ID" value="ADZ71198.1"/>
    <property type="molecule type" value="Genomic_DNA"/>
</dbReference>